<dbReference type="AlphaFoldDB" id="A0ABD1KZ63"/>
<dbReference type="PROSITE" id="PS00063">
    <property type="entry name" value="ALDOKETO_REDUCTASE_3"/>
    <property type="match status" value="1"/>
</dbReference>
<dbReference type="GO" id="GO:0009821">
    <property type="term" value="P:alkaloid biosynthetic process"/>
    <property type="evidence" value="ECO:0007669"/>
    <property type="project" value="UniProtKB-ARBA"/>
</dbReference>
<accession>A0ABD1KZ63</accession>
<dbReference type="Gene3D" id="3.20.20.100">
    <property type="entry name" value="NADP-dependent oxidoreductase domain"/>
    <property type="match status" value="1"/>
</dbReference>
<organism evidence="7 8">
    <name type="scientific">Flemingia macrophylla</name>
    <dbReference type="NCBI Taxonomy" id="520843"/>
    <lineage>
        <taxon>Eukaryota</taxon>
        <taxon>Viridiplantae</taxon>
        <taxon>Streptophyta</taxon>
        <taxon>Embryophyta</taxon>
        <taxon>Tracheophyta</taxon>
        <taxon>Spermatophyta</taxon>
        <taxon>Magnoliopsida</taxon>
        <taxon>eudicotyledons</taxon>
        <taxon>Gunneridae</taxon>
        <taxon>Pentapetalae</taxon>
        <taxon>rosids</taxon>
        <taxon>fabids</taxon>
        <taxon>Fabales</taxon>
        <taxon>Fabaceae</taxon>
        <taxon>Papilionoideae</taxon>
        <taxon>50 kb inversion clade</taxon>
        <taxon>NPAAA clade</taxon>
        <taxon>indigoferoid/millettioid clade</taxon>
        <taxon>Phaseoleae</taxon>
        <taxon>Flemingia</taxon>
    </lineage>
</organism>
<evidence type="ECO:0000256" key="4">
    <source>
        <dbReference type="PIRSR" id="PIRSR000097-2"/>
    </source>
</evidence>
<dbReference type="EMBL" id="JBGMDY010000011">
    <property type="protein sequence ID" value="KAL2316560.1"/>
    <property type="molecule type" value="Genomic_DNA"/>
</dbReference>
<keyword evidence="2" id="KW-0521">NADP</keyword>
<dbReference type="InterPro" id="IPR020471">
    <property type="entry name" value="AKR"/>
</dbReference>
<keyword evidence="8" id="KW-1185">Reference proteome</keyword>
<dbReference type="CDD" id="cd19124">
    <property type="entry name" value="AKR_AKR4A_4B"/>
    <property type="match status" value="1"/>
</dbReference>
<feature type="site" description="Lowers pKa of active site Tyr" evidence="5">
    <location>
        <position position="89"/>
    </location>
</feature>
<proteinExistence type="inferred from homology"/>
<comment type="caution">
    <text evidence="7">The sequence shown here is derived from an EMBL/GenBank/DDBJ whole genome shotgun (WGS) entry which is preliminary data.</text>
</comment>
<evidence type="ECO:0000256" key="2">
    <source>
        <dbReference type="ARBA" id="ARBA00022857"/>
    </source>
</evidence>
<dbReference type="InterPro" id="IPR018170">
    <property type="entry name" value="Aldo/ket_reductase_CS"/>
</dbReference>
<reference evidence="7 8" key="1">
    <citation type="submission" date="2024-08" db="EMBL/GenBank/DDBJ databases">
        <title>Insights into the chromosomal genome structure of Flemingia macrophylla.</title>
        <authorList>
            <person name="Ding Y."/>
            <person name="Zhao Y."/>
            <person name="Bi W."/>
            <person name="Wu M."/>
            <person name="Zhao G."/>
            <person name="Gong Y."/>
            <person name="Li W."/>
            <person name="Zhang P."/>
        </authorList>
    </citation>
    <scope>NUCLEOTIDE SEQUENCE [LARGE SCALE GENOMIC DNA]</scope>
    <source>
        <strain evidence="7">DYQJB</strain>
        <tissue evidence="7">Leaf</tissue>
    </source>
</reference>
<dbReference type="Proteomes" id="UP001603857">
    <property type="component" value="Unassembled WGS sequence"/>
</dbReference>
<evidence type="ECO:0000256" key="3">
    <source>
        <dbReference type="PIRSR" id="PIRSR000097-1"/>
    </source>
</evidence>
<feature type="binding site" evidence="4">
    <location>
        <position position="122"/>
    </location>
    <ligand>
        <name>substrate</name>
    </ligand>
</feature>
<dbReference type="PIRSF" id="PIRSF000097">
    <property type="entry name" value="AKR"/>
    <property type="match status" value="1"/>
</dbReference>
<dbReference type="InterPro" id="IPR023210">
    <property type="entry name" value="NADP_OxRdtase_dom"/>
</dbReference>
<evidence type="ECO:0000256" key="5">
    <source>
        <dbReference type="PIRSR" id="PIRSR000097-3"/>
    </source>
</evidence>
<evidence type="ECO:0000313" key="8">
    <source>
        <dbReference type="Proteomes" id="UP001603857"/>
    </source>
</evidence>
<dbReference type="InterPro" id="IPR036812">
    <property type="entry name" value="NAD(P)_OxRdtase_dom_sf"/>
</dbReference>
<sequence>MSMAAIEVPKIVLPNSSGEQRMPVIGMGSAPDFTCKKDTKDAIIEAIKQGYRHFDTAAAYGSEQALGEALNQAINLGLVSRQQLFVTSKLWVADNHPHLVLSALRKSLRTLQLEYLDLYLIHWPLSSKPGKVSFPIDVEDLLPFDVKGVWEAMEECQRLGLTRAIGVSNFSVKKLQNLLSVATIPPVVNQVEMNLAWQQKKLGEFCEANGIVVTAFSPLRKGASRGKNEVMENDMLKVIAESHGKSIAQVSLRWLYEQGVSFVPKSYDKERMNQNLHIFDWALTKEDHHKIDQIYQSRLISGPTKPQLSDLWDDEI</sequence>
<dbReference type="PRINTS" id="PR00069">
    <property type="entry name" value="ALDKETRDTASE"/>
</dbReference>
<evidence type="ECO:0000313" key="7">
    <source>
        <dbReference type="EMBL" id="KAL2316560.1"/>
    </source>
</evidence>
<gene>
    <name evidence="7" type="ORF">Fmac_030436</name>
</gene>
<feature type="active site" description="Proton donor" evidence="3">
    <location>
        <position position="60"/>
    </location>
</feature>
<evidence type="ECO:0000259" key="6">
    <source>
        <dbReference type="Pfam" id="PF00248"/>
    </source>
</evidence>
<name>A0ABD1KZ63_9FABA</name>
<comment type="similarity">
    <text evidence="1">Belongs to the aldo/keto reductase family.</text>
</comment>
<dbReference type="FunFam" id="3.20.20.100:FF:000013">
    <property type="entry name" value="NADPH-dependent codeinone reductase 1-1"/>
    <property type="match status" value="1"/>
</dbReference>
<dbReference type="PROSITE" id="PS00062">
    <property type="entry name" value="ALDOKETO_REDUCTASE_2"/>
    <property type="match status" value="1"/>
</dbReference>
<dbReference type="PROSITE" id="PS00798">
    <property type="entry name" value="ALDOKETO_REDUCTASE_1"/>
    <property type="match status" value="1"/>
</dbReference>
<dbReference type="InterPro" id="IPR044497">
    <property type="entry name" value="AKR4A/B"/>
</dbReference>
<feature type="domain" description="NADP-dependent oxidoreductase" evidence="6">
    <location>
        <begin position="33"/>
        <end position="295"/>
    </location>
</feature>
<evidence type="ECO:0000256" key="1">
    <source>
        <dbReference type="ARBA" id="ARBA00007905"/>
    </source>
</evidence>
<protein>
    <recommendedName>
        <fullName evidence="6">NADP-dependent oxidoreductase domain-containing protein</fullName>
    </recommendedName>
</protein>
<dbReference type="PANTHER" id="PTHR11732">
    <property type="entry name" value="ALDO/KETO REDUCTASE"/>
    <property type="match status" value="1"/>
</dbReference>
<dbReference type="Pfam" id="PF00248">
    <property type="entry name" value="Aldo_ket_red"/>
    <property type="match status" value="1"/>
</dbReference>
<dbReference type="SUPFAM" id="SSF51430">
    <property type="entry name" value="NAD(P)-linked oxidoreductase"/>
    <property type="match status" value="1"/>
</dbReference>